<dbReference type="Proteomes" id="UP000475117">
    <property type="component" value="Chromosome"/>
</dbReference>
<evidence type="ECO:0000313" key="1">
    <source>
        <dbReference type="EMBL" id="QQL43903.1"/>
    </source>
</evidence>
<dbReference type="CDD" id="cd11378">
    <property type="entry name" value="DUF296"/>
    <property type="match status" value="1"/>
</dbReference>
<dbReference type="RefSeq" id="WP_164361973.1">
    <property type="nucleotide sequence ID" value="NZ_CP066776.1"/>
</dbReference>
<dbReference type="SUPFAM" id="SSF117856">
    <property type="entry name" value="AF0104/ALDC/Ptd012-like"/>
    <property type="match status" value="1"/>
</dbReference>
<gene>
    <name evidence="1" type="ORF">G3M56_008335</name>
</gene>
<sequence>MNTSPLHALRLNPGDDLYKALDSFTRERNIAAAAILTCVGSLQRTSIRLAGRKTGTCFEQKMEILALSGTLSNDGCHAHITMADGDGKTIGGHLLNESLVHTTAEIVIIEVAGTRFRRQLDESTGFRELIIDPAD</sequence>
<dbReference type="InterPro" id="IPR005175">
    <property type="entry name" value="PPC_dom"/>
</dbReference>
<protein>
    <submittedName>
        <fullName evidence="1">DNA-binding protein</fullName>
    </submittedName>
</protein>
<organism evidence="1 2">
    <name type="scientific">Sulfuriroseicoccus oceanibius</name>
    <dbReference type="NCBI Taxonomy" id="2707525"/>
    <lineage>
        <taxon>Bacteria</taxon>
        <taxon>Pseudomonadati</taxon>
        <taxon>Verrucomicrobiota</taxon>
        <taxon>Verrucomicrobiia</taxon>
        <taxon>Verrucomicrobiales</taxon>
        <taxon>Verrucomicrobiaceae</taxon>
        <taxon>Sulfuriroseicoccus</taxon>
    </lineage>
</organism>
<dbReference type="PANTHER" id="PTHR34988">
    <property type="entry name" value="PROTEIN, PUTATIVE-RELATED"/>
    <property type="match status" value="1"/>
</dbReference>
<dbReference type="PANTHER" id="PTHR34988:SF1">
    <property type="entry name" value="DNA-BINDING PROTEIN"/>
    <property type="match status" value="1"/>
</dbReference>
<proteinExistence type="predicted"/>
<dbReference type="GO" id="GO:0003677">
    <property type="term" value="F:DNA binding"/>
    <property type="evidence" value="ECO:0007669"/>
    <property type="project" value="UniProtKB-KW"/>
</dbReference>
<dbReference type="KEGG" id="soa:G3M56_008335"/>
<dbReference type="AlphaFoldDB" id="A0A6B3L837"/>
<name>A0A6B3L837_9BACT</name>
<reference evidence="1 2" key="1">
    <citation type="submission" date="2020-12" db="EMBL/GenBank/DDBJ databases">
        <title>Sulforoseuscoccus oceanibium gen. nov., sp. nov., a representative of the phylum Verrucomicrobia with special cytoplasmic membrane, and proposal of Sulforoseuscoccusaceae fam. nov.</title>
        <authorList>
            <person name="Xi F."/>
        </authorList>
    </citation>
    <scope>NUCLEOTIDE SEQUENCE [LARGE SCALE GENOMIC DNA]</scope>
    <source>
        <strain evidence="1 2">T37</strain>
    </source>
</reference>
<dbReference type="EMBL" id="CP066776">
    <property type="protein sequence ID" value="QQL43903.1"/>
    <property type="molecule type" value="Genomic_DNA"/>
</dbReference>
<dbReference type="Gene3D" id="3.30.1330.80">
    <property type="entry name" value="Hypothetical protein, similar to alpha- acetolactate decarboxylase, domain 2"/>
    <property type="match status" value="1"/>
</dbReference>
<dbReference type="PROSITE" id="PS51742">
    <property type="entry name" value="PPC"/>
    <property type="match status" value="1"/>
</dbReference>
<dbReference type="Pfam" id="PF03479">
    <property type="entry name" value="PCC"/>
    <property type="match status" value="1"/>
</dbReference>
<evidence type="ECO:0000313" key="2">
    <source>
        <dbReference type="Proteomes" id="UP000475117"/>
    </source>
</evidence>
<accession>A0A6B3L837</accession>
<keyword evidence="1" id="KW-0238">DNA-binding</keyword>
<keyword evidence="2" id="KW-1185">Reference proteome</keyword>